<reference evidence="2" key="1">
    <citation type="submission" date="2018-07" db="EMBL/GenBank/DDBJ databases">
        <authorList>
            <person name="Quirk P.G."/>
            <person name="Krulwich T.A."/>
        </authorList>
    </citation>
    <scope>NUCLEOTIDE SEQUENCE</scope>
    <source>
        <strain evidence="2">Anand</strain>
    </source>
</reference>
<dbReference type="EMBL" id="UIVT01000003">
    <property type="protein sequence ID" value="SVP93582.1"/>
    <property type="molecule type" value="Genomic_DNA"/>
</dbReference>
<name>A0A3B0MVX4_THEAN</name>
<gene>
    <name evidence="2" type="ORF">TAT_000257500</name>
    <name evidence="1" type="ORF">TAV_000257600</name>
</gene>
<sequence>MNSVASVLCETTEITSAEVDAYLTNVSDEQFLCMDENTTYYGIGHCSPSSDPLFFENGVQLSFDSSCYTDYSGSAYSGYSSSECSYYPELNSSLYNIAYKSEPFPSDGKYSSEGKYSVDGRYSMETKYSVDGKFLVDSGDILSLSPTPNLQYLTPKMKSSFDYSLNGISSNGASKTSNITSNMAATMSNMSSNMSSIPSNMNNITSIGSIGNNIVDVMTPGRNQYPTKVSTHDLALFNTMMDGNPLTPMKSNSNYQNSLKMQSSISTVASSCSSSIAYDSYSKYYPYDENTNSPYLRQSYGKNMDLLSYPEPNLSGNDSIQDMYPSERSVGNFTFQNNDIESIGENYFTPTSITRNVVTTFKVPSYDPSITPEERYREILKIIFKIPPSPETFLTPISSHVLNSESITELSKRYDDSQRIANPPETHVVYVRNGAELNLVLRNDNLLIQNPNQHKEPRNEKLKLTKQVLNTKNIASSSDLNESMIRSRNDEQGMSYLPYISCNWKGVHETSWWMSDDKGVVRNFKVKFDPVVFGSKAVAFEEATKFAKYVEGLIRPGSLIKWYPGFNIPIGTSGRANLRKVLHMDRMKNSELCDPVLEANGLKVAAKSTFGDMIIVELYKAAYVLGLWDVAAYNCLKTCKRRGYSFEWIHDIQSSGKRITLDALKYMRNVKELIEQDKLSRVNSEKKRRRRKLPDKRKRVCWNLIYIYI</sequence>
<evidence type="ECO:0000313" key="1">
    <source>
        <dbReference type="EMBL" id="SVP92778.1"/>
    </source>
</evidence>
<evidence type="ECO:0000313" key="2">
    <source>
        <dbReference type="EMBL" id="SVP93582.1"/>
    </source>
</evidence>
<dbReference type="AlphaFoldDB" id="A0A3B0MVX4"/>
<dbReference type="VEuPathDB" id="PiroplasmaDB:TA04550"/>
<dbReference type="EMBL" id="UIVS01000003">
    <property type="protein sequence ID" value="SVP92778.1"/>
    <property type="molecule type" value="Genomic_DNA"/>
</dbReference>
<protein>
    <submittedName>
        <fullName evidence="2">Uncharacterized protein</fullName>
    </submittedName>
</protein>
<organism evidence="2">
    <name type="scientific">Theileria annulata</name>
    <dbReference type="NCBI Taxonomy" id="5874"/>
    <lineage>
        <taxon>Eukaryota</taxon>
        <taxon>Sar</taxon>
        <taxon>Alveolata</taxon>
        <taxon>Apicomplexa</taxon>
        <taxon>Aconoidasida</taxon>
        <taxon>Piroplasmida</taxon>
        <taxon>Theileriidae</taxon>
        <taxon>Theileria</taxon>
    </lineage>
</organism>
<proteinExistence type="predicted"/>
<accession>A0A3B0MVX4</accession>